<dbReference type="Proteomes" id="UP000805649">
    <property type="component" value="Unassembled WGS sequence"/>
</dbReference>
<name>A0ACC3Z8C9_COLTU</name>
<evidence type="ECO:0000313" key="1">
    <source>
        <dbReference type="EMBL" id="KAL0940308.1"/>
    </source>
</evidence>
<gene>
    <name evidence="1" type="ORF">CTRU02_203071</name>
</gene>
<dbReference type="EMBL" id="VUJX02000002">
    <property type="protein sequence ID" value="KAL0940308.1"/>
    <property type="molecule type" value="Genomic_DNA"/>
</dbReference>
<evidence type="ECO:0000313" key="2">
    <source>
        <dbReference type="Proteomes" id="UP000805649"/>
    </source>
</evidence>
<reference evidence="1 2" key="1">
    <citation type="journal article" date="2020" name="Phytopathology">
        <title>Genome Sequence Resources of Colletotrichum truncatum, C. plurivorum, C. musicola, and C. sojae: Four Species Pathogenic to Soybean (Glycine max).</title>
        <authorList>
            <person name="Rogerio F."/>
            <person name="Boufleur T.R."/>
            <person name="Ciampi-Guillardi M."/>
            <person name="Sukno S.A."/>
            <person name="Thon M.R."/>
            <person name="Massola Junior N.S."/>
            <person name="Baroncelli R."/>
        </authorList>
    </citation>
    <scope>NUCLEOTIDE SEQUENCE [LARGE SCALE GENOMIC DNA]</scope>
    <source>
        <strain evidence="1 2">CMES1059</strain>
    </source>
</reference>
<organism evidence="1 2">
    <name type="scientific">Colletotrichum truncatum</name>
    <name type="common">Anthracnose fungus</name>
    <name type="synonym">Colletotrichum capsici</name>
    <dbReference type="NCBI Taxonomy" id="5467"/>
    <lineage>
        <taxon>Eukaryota</taxon>
        <taxon>Fungi</taxon>
        <taxon>Dikarya</taxon>
        <taxon>Ascomycota</taxon>
        <taxon>Pezizomycotina</taxon>
        <taxon>Sordariomycetes</taxon>
        <taxon>Hypocreomycetidae</taxon>
        <taxon>Glomerellales</taxon>
        <taxon>Glomerellaceae</taxon>
        <taxon>Colletotrichum</taxon>
        <taxon>Colletotrichum truncatum species complex</taxon>
    </lineage>
</organism>
<comment type="caution">
    <text evidence="1">The sequence shown here is derived from an EMBL/GenBank/DDBJ whole genome shotgun (WGS) entry which is preliminary data.</text>
</comment>
<keyword evidence="2" id="KW-1185">Reference proteome</keyword>
<protein>
    <submittedName>
        <fullName evidence="1">Uncharacterized protein</fullName>
    </submittedName>
</protein>
<sequence length="33" mass="3746">MLLGIRCITVPRNVFEGDVLGISVRFRLKAWQG</sequence>
<accession>A0ACC3Z8C9</accession>
<proteinExistence type="predicted"/>